<dbReference type="EMBL" id="JALLPB020000069">
    <property type="protein sequence ID" value="KAL3822300.1"/>
    <property type="molecule type" value="Genomic_DNA"/>
</dbReference>
<comment type="caution">
    <text evidence="4">The sequence shown here is derived from an EMBL/GenBank/DDBJ whole genome shotgun (WGS) entry which is preliminary data.</text>
</comment>
<dbReference type="InterPro" id="IPR000683">
    <property type="entry name" value="Gfo/Idh/MocA-like_OxRdtase_N"/>
</dbReference>
<dbReference type="SUPFAM" id="SSF55347">
    <property type="entry name" value="Glyceraldehyde-3-phosphate dehydrogenase-like, C-terminal domain"/>
    <property type="match status" value="1"/>
</dbReference>
<keyword evidence="5" id="KW-1185">Reference proteome</keyword>
<evidence type="ECO:0000259" key="2">
    <source>
        <dbReference type="Pfam" id="PF01408"/>
    </source>
</evidence>
<evidence type="ECO:0000313" key="4">
    <source>
        <dbReference type="EMBL" id="KAL3822300.1"/>
    </source>
</evidence>
<organism evidence="4 5">
    <name type="scientific">Cyclostephanos tholiformis</name>
    <dbReference type="NCBI Taxonomy" id="382380"/>
    <lineage>
        <taxon>Eukaryota</taxon>
        <taxon>Sar</taxon>
        <taxon>Stramenopiles</taxon>
        <taxon>Ochrophyta</taxon>
        <taxon>Bacillariophyta</taxon>
        <taxon>Coscinodiscophyceae</taxon>
        <taxon>Thalassiosirophycidae</taxon>
        <taxon>Stephanodiscales</taxon>
        <taxon>Stephanodiscaceae</taxon>
        <taxon>Cyclostephanos</taxon>
    </lineage>
</organism>
<feature type="region of interest" description="Disordered" evidence="1">
    <location>
        <begin position="1"/>
        <end position="21"/>
    </location>
</feature>
<proteinExistence type="predicted"/>
<dbReference type="Pfam" id="PF02894">
    <property type="entry name" value="GFO_IDH_MocA_C"/>
    <property type="match status" value="1"/>
</dbReference>
<reference evidence="4 5" key="1">
    <citation type="submission" date="2024-10" db="EMBL/GenBank/DDBJ databases">
        <title>Updated reference genomes for cyclostephanoid diatoms.</title>
        <authorList>
            <person name="Roberts W.R."/>
            <person name="Alverson A.J."/>
        </authorList>
    </citation>
    <scope>NUCLEOTIDE SEQUENCE [LARGE SCALE GENOMIC DNA]</scope>
    <source>
        <strain evidence="4 5">AJA228-03</strain>
    </source>
</reference>
<dbReference type="Pfam" id="PF01408">
    <property type="entry name" value="GFO_IDH_MocA"/>
    <property type="match status" value="1"/>
</dbReference>
<dbReference type="SUPFAM" id="SSF51735">
    <property type="entry name" value="NAD(P)-binding Rossmann-fold domains"/>
    <property type="match status" value="1"/>
</dbReference>
<accession>A0ABD3SCV3</accession>
<evidence type="ECO:0000313" key="5">
    <source>
        <dbReference type="Proteomes" id="UP001530377"/>
    </source>
</evidence>
<name>A0ABD3SCV3_9STRA</name>
<feature type="compositionally biased region" description="Polar residues" evidence="1">
    <location>
        <begin position="1"/>
        <end position="11"/>
    </location>
</feature>
<protein>
    <recommendedName>
        <fullName evidence="6">Gfo/Idh/MocA-like oxidoreductase N-terminal domain-containing protein</fullName>
    </recommendedName>
</protein>
<dbReference type="AlphaFoldDB" id="A0ABD3SCV3"/>
<dbReference type="Proteomes" id="UP001530377">
    <property type="component" value="Unassembled WGS sequence"/>
</dbReference>
<evidence type="ECO:0000256" key="1">
    <source>
        <dbReference type="SAM" id="MobiDB-lite"/>
    </source>
</evidence>
<gene>
    <name evidence="4" type="ORF">ACHAXA_002615</name>
</gene>
<feature type="domain" description="Gfo/Idh/MocA-like oxidoreductase N-terminal" evidence="2">
    <location>
        <begin position="32"/>
        <end position="151"/>
    </location>
</feature>
<dbReference type="InterPro" id="IPR004104">
    <property type="entry name" value="Gfo/Idh/MocA-like_OxRdtase_C"/>
</dbReference>
<evidence type="ECO:0008006" key="6">
    <source>
        <dbReference type="Google" id="ProtNLM"/>
    </source>
</evidence>
<feature type="domain" description="Gfo/Idh/MocA-like oxidoreductase C-terminal" evidence="3">
    <location>
        <begin position="178"/>
        <end position="269"/>
    </location>
</feature>
<dbReference type="Gene3D" id="3.40.50.720">
    <property type="entry name" value="NAD(P)-binding Rossmann-like Domain"/>
    <property type="match status" value="1"/>
</dbReference>
<dbReference type="PANTHER" id="PTHR43593:SF1">
    <property type="entry name" value="INOSITOL 2-DEHYDROGENASE"/>
    <property type="match status" value="1"/>
</dbReference>
<dbReference type="InterPro" id="IPR050424">
    <property type="entry name" value="Gfo-Idh-MocA_inositol_DH"/>
</dbReference>
<evidence type="ECO:0000259" key="3">
    <source>
        <dbReference type="Pfam" id="PF02894"/>
    </source>
</evidence>
<sequence>MTTNLSRNISTPEPPHKLDKKFTMKPASDNPLRIAILGCGMMGQEHISYIQKYPNLAIKFLCDPTKSSTDTAMAMIKGGAKDDNLKTPTIFRDEEQLLVHVDEIDLLVIASPNYMHTPQLIRWGRHDIAILVEKPVAINEEQIANLKAANLRAKIWVAMEYRFIPAINKLLQLLPDVGPIKKVTIRENRYPFLSKIEEWNKDVNKSGDTLVEKCCHFFDLFRLITGQEMDSCVSKVHRGLLWDHYGYQDHVDKEVIPIIDSAYVLLDFVDTRGVATTDDSNEEEAPPKRRAVQHNTIGCLELCMFAEGSRHQEEIIVTGMKGRVEAYLPENKVFLYQRPTPHGLWKDKSKPPPSESFTEEIFDCSDLRQVYDFAHSIPKMHSGYHYCSTAIEWKFLIDAINDSNEGKPFIPRVTLDDGIKAVEMGIASMVNISNGNTVASVTAYDGKVSEIVVNHVLTSKAHDLTTAFINEADSCDGSCEENMQ</sequence>
<dbReference type="InterPro" id="IPR036291">
    <property type="entry name" value="NAD(P)-bd_dom_sf"/>
</dbReference>
<dbReference type="PANTHER" id="PTHR43593">
    <property type="match status" value="1"/>
</dbReference>
<dbReference type="Gene3D" id="3.30.360.10">
    <property type="entry name" value="Dihydrodipicolinate Reductase, domain 2"/>
    <property type="match status" value="1"/>
</dbReference>